<dbReference type="GO" id="GO:0007010">
    <property type="term" value="P:cytoskeleton organization"/>
    <property type="evidence" value="ECO:0007669"/>
    <property type="project" value="TreeGrafter"/>
</dbReference>
<dbReference type="GO" id="GO:0005543">
    <property type="term" value="F:phospholipid binding"/>
    <property type="evidence" value="ECO:0007669"/>
    <property type="project" value="TreeGrafter"/>
</dbReference>
<keyword evidence="4" id="KW-1003">Cell membrane</keyword>
<dbReference type="FunFam" id="2.30.30.40:FF:000014">
    <property type="entry name" value="Kinase C and casein kinase substrate in neurons protein"/>
    <property type="match status" value="1"/>
</dbReference>
<keyword evidence="8" id="KW-0472">Membrane</keyword>
<evidence type="ECO:0000256" key="4">
    <source>
        <dbReference type="ARBA" id="ARBA00022475"/>
    </source>
</evidence>
<evidence type="ECO:0000256" key="3">
    <source>
        <dbReference type="ARBA" id="ARBA00022443"/>
    </source>
</evidence>
<dbReference type="PROSITE" id="PS51741">
    <property type="entry name" value="F_BAR"/>
    <property type="match status" value="1"/>
</dbReference>
<dbReference type="Gene3D" id="1.20.1270.60">
    <property type="entry name" value="Arfaptin homology (AH) domain/BAR domain"/>
    <property type="match status" value="1"/>
</dbReference>
<dbReference type="InterPro" id="IPR027267">
    <property type="entry name" value="AH/BAR_dom_sf"/>
</dbReference>
<evidence type="ECO:0000256" key="10">
    <source>
        <dbReference type="ARBA" id="ARBA00064966"/>
    </source>
</evidence>
<dbReference type="Pfam" id="PF00611">
    <property type="entry name" value="FCH"/>
    <property type="match status" value="1"/>
</dbReference>
<dbReference type="PROSITE" id="PS50002">
    <property type="entry name" value="SH3"/>
    <property type="match status" value="1"/>
</dbReference>
<dbReference type="GO" id="GO:0005768">
    <property type="term" value="C:endosome"/>
    <property type="evidence" value="ECO:0007669"/>
    <property type="project" value="TreeGrafter"/>
</dbReference>
<protein>
    <submittedName>
        <fullName evidence="15">Uncharacterized protein</fullName>
    </submittedName>
</protein>
<evidence type="ECO:0000256" key="2">
    <source>
        <dbReference type="ARBA" id="ARBA00004496"/>
    </source>
</evidence>
<dbReference type="PANTHER" id="PTHR23065:SF50">
    <property type="entry name" value="PROTEIN KINASE C AND CASEIN KINASE SUBSTRATE IN NEURONS 2 PROTEIN"/>
    <property type="match status" value="1"/>
</dbReference>
<gene>
    <name evidence="15" type="ORF">Q7C36_006282</name>
</gene>
<dbReference type="FunFam" id="1.20.1270.60:FF:000009">
    <property type="entry name" value="Protein kinase C and casein kinase substrate in neurons 2"/>
    <property type="match status" value="1"/>
</dbReference>
<evidence type="ECO:0000313" key="15">
    <source>
        <dbReference type="EMBL" id="KAK2854413.1"/>
    </source>
</evidence>
<comment type="function">
    <text evidence="9">Plays a role in endocytosis and regulates internalization of plasma membrane proteins. Overexpression impairs internalization of SLC2A1/GLUT1 and TRPV4 and increases the levels of SLC2A1/GLUT1 and TRPV4 at the cell membrane. Inhibits the TRPV4 calcium channel activity.</text>
</comment>
<comment type="subunit">
    <text evidence="10">Homodimer. May form heterooligomers with other PACSINs. Interacts (via SH3 domain) with DNM1, SYNJ1 and WASL. Interacts with TRPV4.</text>
</comment>
<dbReference type="SUPFAM" id="SSF50044">
    <property type="entry name" value="SH3-domain"/>
    <property type="match status" value="1"/>
</dbReference>
<dbReference type="GO" id="GO:0030100">
    <property type="term" value="P:regulation of endocytosis"/>
    <property type="evidence" value="ECO:0007669"/>
    <property type="project" value="TreeGrafter"/>
</dbReference>
<dbReference type="InterPro" id="IPR001060">
    <property type="entry name" value="FCH_dom"/>
</dbReference>
<keyword evidence="6" id="KW-0597">Phosphoprotein</keyword>
<dbReference type="InterPro" id="IPR036028">
    <property type="entry name" value="SH3-like_dom_sf"/>
</dbReference>
<reference evidence="15" key="1">
    <citation type="submission" date="2023-08" db="EMBL/GenBank/DDBJ databases">
        <title>Pelteobagrus vachellii genome.</title>
        <authorList>
            <person name="Liu H."/>
        </authorList>
    </citation>
    <scope>NUCLEOTIDE SEQUENCE</scope>
    <source>
        <strain evidence="15">PRFRI_2022a</strain>
        <tissue evidence="15">Muscle</tissue>
    </source>
</reference>
<dbReference type="SMART" id="SM00326">
    <property type="entry name" value="SH3"/>
    <property type="match status" value="1"/>
</dbReference>
<keyword evidence="16" id="KW-1185">Reference proteome</keyword>
<dbReference type="Gene3D" id="2.30.30.40">
    <property type="entry name" value="SH3 Domains"/>
    <property type="match status" value="1"/>
</dbReference>
<dbReference type="Proteomes" id="UP001187315">
    <property type="component" value="Unassembled WGS sequence"/>
</dbReference>
<dbReference type="Pfam" id="PF00018">
    <property type="entry name" value="SH3_1"/>
    <property type="match status" value="1"/>
</dbReference>
<evidence type="ECO:0000256" key="8">
    <source>
        <dbReference type="ARBA" id="ARBA00023136"/>
    </source>
</evidence>
<feature type="domain" description="F-BAR" evidence="14">
    <location>
        <begin position="6"/>
        <end position="277"/>
    </location>
</feature>
<proteinExistence type="predicted"/>
<dbReference type="AlphaFoldDB" id="A0AA88NA24"/>
<evidence type="ECO:0000313" key="16">
    <source>
        <dbReference type="Proteomes" id="UP001187315"/>
    </source>
</evidence>
<keyword evidence="5" id="KW-0963">Cytoplasm</keyword>
<evidence type="ECO:0000256" key="11">
    <source>
        <dbReference type="PROSITE-ProRule" id="PRU00192"/>
    </source>
</evidence>
<organism evidence="15 16">
    <name type="scientific">Tachysurus vachellii</name>
    <name type="common">Darkbarbel catfish</name>
    <name type="synonym">Pelteobagrus vachellii</name>
    <dbReference type="NCBI Taxonomy" id="175792"/>
    <lineage>
        <taxon>Eukaryota</taxon>
        <taxon>Metazoa</taxon>
        <taxon>Chordata</taxon>
        <taxon>Craniata</taxon>
        <taxon>Vertebrata</taxon>
        <taxon>Euteleostomi</taxon>
        <taxon>Actinopterygii</taxon>
        <taxon>Neopterygii</taxon>
        <taxon>Teleostei</taxon>
        <taxon>Ostariophysi</taxon>
        <taxon>Siluriformes</taxon>
        <taxon>Bagridae</taxon>
        <taxon>Tachysurus</taxon>
    </lineage>
</organism>
<evidence type="ECO:0000256" key="1">
    <source>
        <dbReference type="ARBA" id="ARBA00004413"/>
    </source>
</evidence>
<feature type="domain" description="SH3" evidence="13">
    <location>
        <begin position="324"/>
        <end position="384"/>
    </location>
</feature>
<name>A0AA88NA24_TACVA</name>
<dbReference type="GO" id="GO:0005886">
    <property type="term" value="C:plasma membrane"/>
    <property type="evidence" value="ECO:0007669"/>
    <property type="project" value="UniProtKB-SubCell"/>
</dbReference>
<dbReference type="InterPro" id="IPR031160">
    <property type="entry name" value="F_BAR_dom"/>
</dbReference>
<evidence type="ECO:0000256" key="7">
    <source>
        <dbReference type="ARBA" id="ARBA00023054"/>
    </source>
</evidence>
<dbReference type="SMART" id="SM00055">
    <property type="entry name" value="FCH"/>
    <property type="match status" value="1"/>
</dbReference>
<dbReference type="PRINTS" id="PR00452">
    <property type="entry name" value="SH3DOMAIN"/>
</dbReference>
<accession>A0AA88NA24</accession>
<comment type="subcellular location">
    <subcellularLocation>
        <location evidence="1">Cell membrane</location>
        <topology evidence="1">Peripheral membrane protein</topology>
        <orientation evidence="1">Cytoplasmic side</orientation>
    </subcellularLocation>
    <subcellularLocation>
        <location evidence="2">Cytoplasm</location>
    </subcellularLocation>
</comment>
<evidence type="ECO:0000256" key="9">
    <source>
        <dbReference type="ARBA" id="ARBA00055545"/>
    </source>
</evidence>
<dbReference type="InterPro" id="IPR001452">
    <property type="entry name" value="SH3_domain"/>
</dbReference>
<evidence type="ECO:0000256" key="5">
    <source>
        <dbReference type="ARBA" id="ARBA00022490"/>
    </source>
</evidence>
<evidence type="ECO:0000256" key="6">
    <source>
        <dbReference type="ARBA" id="ARBA00022553"/>
    </source>
</evidence>
<dbReference type="GO" id="GO:0097320">
    <property type="term" value="P:plasma membrane tubulation"/>
    <property type="evidence" value="ECO:0007669"/>
    <property type="project" value="TreeGrafter"/>
</dbReference>
<dbReference type="SUPFAM" id="SSF103657">
    <property type="entry name" value="BAR/IMD domain-like"/>
    <property type="match status" value="1"/>
</dbReference>
<comment type="caution">
    <text evidence="15">The sequence shown here is derived from an EMBL/GenBank/DDBJ whole genome shotgun (WGS) entry which is preliminary data.</text>
</comment>
<keyword evidence="7 12" id="KW-0175">Coiled coil</keyword>
<evidence type="ECO:0000256" key="12">
    <source>
        <dbReference type="PROSITE-ProRule" id="PRU01077"/>
    </source>
</evidence>
<dbReference type="PANTHER" id="PTHR23065">
    <property type="entry name" value="PROLINE-SERINE-THREONINE PHOSPHATASE INTERACTING PROTEIN 1"/>
    <property type="match status" value="1"/>
</dbReference>
<evidence type="ECO:0000259" key="13">
    <source>
        <dbReference type="PROSITE" id="PS50002"/>
    </source>
</evidence>
<dbReference type="EMBL" id="JAVHJS010000006">
    <property type="protein sequence ID" value="KAK2854413.1"/>
    <property type="molecule type" value="Genomic_DNA"/>
</dbReference>
<keyword evidence="3 11" id="KW-0728">SH3 domain</keyword>
<sequence>MADIQDETNKLSFWMPGNYIHTVHRTKDSFQVCDVIVDCFKDRAQIEKHYAQQLTEWSKKWKKITDSMPMYGSLLKAWQCFFSSTEHLSVLHASISHSLISEDGQHIRSWQKDAFKRKMFCGFRESRNLKREFGRAQKPWIKKLKKLEKARRAYHKSCQKEQNILNKECQIRDNVNRNEHTLNKIHQAKKTAEQDREHAREHYVKVLDDLIGYTPRYMEEMESVFDQSQEQEKNRISFLKNILLSIHTHLDITNNHSVKAVHSDLLHTLMSINEQEDLQWWRNNHGPGMNTHWPTLQEWVPPCKKQKHIKKPYPQTEQAKSVMIGGVRVRALYTYIGEDEDELSFTAGEEFLKVEDEDDQGWSRGVKEGGVEGYYPANYVLPVQ</sequence>
<evidence type="ECO:0000259" key="14">
    <source>
        <dbReference type="PROSITE" id="PS51741"/>
    </source>
</evidence>